<dbReference type="SMART" id="SM00382">
    <property type="entry name" value="AAA"/>
    <property type="match status" value="1"/>
</dbReference>
<dbReference type="OrthoDB" id="9806471at2"/>
<evidence type="ECO:0000256" key="8">
    <source>
        <dbReference type="ARBA" id="ARBA00023136"/>
    </source>
</evidence>
<dbReference type="CDD" id="cd03262">
    <property type="entry name" value="ABC_HisP_GlnQ"/>
    <property type="match status" value="1"/>
</dbReference>
<dbReference type="InterPro" id="IPR027417">
    <property type="entry name" value="P-loop_NTPase"/>
</dbReference>
<keyword evidence="13" id="KW-1185">Reference proteome</keyword>
<dbReference type="PROSITE" id="PS50893">
    <property type="entry name" value="ABC_TRANSPORTER_2"/>
    <property type="match status" value="1"/>
</dbReference>
<evidence type="ECO:0000256" key="1">
    <source>
        <dbReference type="ARBA" id="ARBA00004202"/>
    </source>
</evidence>
<dbReference type="InterPro" id="IPR030679">
    <property type="entry name" value="ABC_ATPase_HisP-typ"/>
</dbReference>
<evidence type="ECO:0000256" key="2">
    <source>
        <dbReference type="ARBA" id="ARBA00005417"/>
    </source>
</evidence>
<dbReference type="FunFam" id="3.40.50.300:FF:000020">
    <property type="entry name" value="Amino acid ABC transporter ATP-binding component"/>
    <property type="match status" value="1"/>
</dbReference>
<dbReference type="InterPro" id="IPR017871">
    <property type="entry name" value="ABC_transporter-like_CS"/>
</dbReference>
<dbReference type="EMBL" id="RJSE01000007">
    <property type="protein sequence ID" value="RNL63302.1"/>
    <property type="molecule type" value="Genomic_DNA"/>
</dbReference>
<evidence type="ECO:0000256" key="6">
    <source>
        <dbReference type="ARBA" id="ARBA00022840"/>
    </source>
</evidence>
<keyword evidence="5" id="KW-0547">Nucleotide-binding</keyword>
<dbReference type="InterPro" id="IPR050086">
    <property type="entry name" value="MetN_ABC_transporter-like"/>
</dbReference>
<comment type="catalytic activity">
    <reaction evidence="10">
        <text>a polar amino acid(out) + ATP + H2O = a polar amino acid(in) + ADP + phosphate + H(+)</text>
        <dbReference type="Rhea" id="RHEA:14673"/>
        <dbReference type="ChEBI" id="CHEBI:15377"/>
        <dbReference type="ChEBI" id="CHEBI:15378"/>
        <dbReference type="ChEBI" id="CHEBI:30616"/>
        <dbReference type="ChEBI" id="CHEBI:43474"/>
        <dbReference type="ChEBI" id="CHEBI:62031"/>
        <dbReference type="ChEBI" id="CHEBI:456216"/>
        <dbReference type="EC" id="7.4.2.1"/>
    </reaction>
    <physiologicalReaction direction="left-to-right" evidence="10">
        <dbReference type="Rhea" id="RHEA:14674"/>
    </physiologicalReaction>
</comment>
<name>A0A3N0CIM9_9ACTN</name>
<evidence type="ECO:0000313" key="13">
    <source>
        <dbReference type="Proteomes" id="UP000267128"/>
    </source>
</evidence>
<dbReference type="PANTHER" id="PTHR43166">
    <property type="entry name" value="AMINO ACID IMPORT ATP-BINDING PROTEIN"/>
    <property type="match status" value="1"/>
</dbReference>
<accession>A0A3N0CIM9</accession>
<dbReference type="Gene3D" id="3.40.50.300">
    <property type="entry name" value="P-loop containing nucleotide triphosphate hydrolases"/>
    <property type="match status" value="1"/>
</dbReference>
<dbReference type="AlphaFoldDB" id="A0A3N0CIM9"/>
<evidence type="ECO:0000256" key="10">
    <source>
        <dbReference type="ARBA" id="ARBA00047624"/>
    </source>
</evidence>
<comment type="caution">
    <text evidence="12">The sequence shown here is derived from an EMBL/GenBank/DDBJ whole genome shotgun (WGS) entry which is preliminary data.</text>
</comment>
<dbReference type="RefSeq" id="WP_123228593.1">
    <property type="nucleotide sequence ID" value="NZ_RJSE01000007.1"/>
</dbReference>
<organism evidence="12 13">
    <name type="scientific">Nocardioides marmoriginsengisoli</name>
    <dbReference type="NCBI Taxonomy" id="661483"/>
    <lineage>
        <taxon>Bacteria</taxon>
        <taxon>Bacillati</taxon>
        <taxon>Actinomycetota</taxon>
        <taxon>Actinomycetes</taxon>
        <taxon>Propionibacteriales</taxon>
        <taxon>Nocardioidaceae</taxon>
        <taxon>Nocardioides</taxon>
    </lineage>
</organism>
<evidence type="ECO:0000256" key="5">
    <source>
        <dbReference type="ARBA" id="ARBA00022741"/>
    </source>
</evidence>
<dbReference type="InterPro" id="IPR003593">
    <property type="entry name" value="AAA+_ATPase"/>
</dbReference>
<reference evidence="12 13" key="1">
    <citation type="submission" date="2018-11" db="EMBL/GenBank/DDBJ databases">
        <authorList>
            <person name="Li F."/>
        </authorList>
    </citation>
    <scope>NUCLEOTIDE SEQUENCE [LARGE SCALE GENOMIC DNA]</scope>
    <source>
        <strain evidence="12 13">Gsoil 097</strain>
    </source>
</reference>
<proteinExistence type="inferred from homology"/>
<feature type="domain" description="ABC transporter" evidence="11">
    <location>
        <begin position="9"/>
        <end position="243"/>
    </location>
</feature>
<dbReference type="GO" id="GO:0005886">
    <property type="term" value="C:plasma membrane"/>
    <property type="evidence" value="ECO:0007669"/>
    <property type="project" value="UniProtKB-SubCell"/>
</dbReference>
<evidence type="ECO:0000256" key="4">
    <source>
        <dbReference type="ARBA" id="ARBA00022475"/>
    </source>
</evidence>
<keyword evidence="7" id="KW-0029">Amino-acid transport</keyword>
<dbReference type="PANTHER" id="PTHR43166:SF9">
    <property type="entry name" value="GLUTAMATE_ASPARTATE IMPORT ATP-BINDING PROTEIN GLTL"/>
    <property type="match status" value="1"/>
</dbReference>
<evidence type="ECO:0000256" key="3">
    <source>
        <dbReference type="ARBA" id="ARBA00022448"/>
    </source>
</evidence>
<dbReference type="GO" id="GO:0015426">
    <property type="term" value="F:ATPase-coupled polar amino acid-transporter activity"/>
    <property type="evidence" value="ECO:0007669"/>
    <property type="project" value="UniProtKB-EC"/>
</dbReference>
<gene>
    <name evidence="12" type="ORF">EFK50_08970</name>
</gene>
<keyword evidence="3" id="KW-0813">Transport</keyword>
<evidence type="ECO:0000256" key="7">
    <source>
        <dbReference type="ARBA" id="ARBA00022970"/>
    </source>
</evidence>
<dbReference type="SUPFAM" id="SSF52540">
    <property type="entry name" value="P-loop containing nucleoside triphosphate hydrolases"/>
    <property type="match status" value="1"/>
</dbReference>
<dbReference type="GO" id="GO:0005524">
    <property type="term" value="F:ATP binding"/>
    <property type="evidence" value="ECO:0007669"/>
    <property type="project" value="UniProtKB-KW"/>
</dbReference>
<evidence type="ECO:0000313" key="12">
    <source>
        <dbReference type="EMBL" id="RNL63302.1"/>
    </source>
</evidence>
<dbReference type="GO" id="GO:0016887">
    <property type="term" value="F:ATP hydrolysis activity"/>
    <property type="evidence" value="ECO:0007669"/>
    <property type="project" value="InterPro"/>
</dbReference>
<comment type="subcellular location">
    <subcellularLocation>
        <location evidence="1">Cell membrane</location>
        <topology evidence="1">Peripheral membrane protein</topology>
    </subcellularLocation>
</comment>
<dbReference type="EC" id="7.4.2.1" evidence="9"/>
<sequence>MTPESKPLLTLDGVCVAYRHQEVVHDVSLDVAAGEVVALIGPSGAGKSSLLRAINFLEPPSKGRILLEGVEVGGSRRTLDALRRDVGMVFQSFNLFPHLTALQNVMLAPEHTLGLPREQARERAMRQLTHVGLAERADAKPGKCSGGQQQRIAIARALAMEPKVMLFDEPTSALDPELGAEVLATMRTLAGEGMTMVVVTHEMHFAEDVADRVVFMADGHVVEENSAGKLMRDPQHPRTQRFLNAVRGR</sequence>
<comment type="similarity">
    <text evidence="2">Belongs to the ABC transporter superfamily.</text>
</comment>
<evidence type="ECO:0000259" key="11">
    <source>
        <dbReference type="PROSITE" id="PS50893"/>
    </source>
</evidence>
<dbReference type="PIRSF" id="PIRSF039085">
    <property type="entry name" value="ABC_ATPase_HisP"/>
    <property type="match status" value="1"/>
</dbReference>
<keyword evidence="4" id="KW-1003">Cell membrane</keyword>
<evidence type="ECO:0000256" key="9">
    <source>
        <dbReference type="ARBA" id="ARBA00038850"/>
    </source>
</evidence>
<dbReference type="InterPro" id="IPR003439">
    <property type="entry name" value="ABC_transporter-like_ATP-bd"/>
</dbReference>
<dbReference type="PROSITE" id="PS00211">
    <property type="entry name" value="ABC_TRANSPORTER_1"/>
    <property type="match status" value="1"/>
</dbReference>
<dbReference type="Pfam" id="PF00005">
    <property type="entry name" value="ABC_tran"/>
    <property type="match status" value="1"/>
</dbReference>
<protein>
    <recommendedName>
        <fullName evidence="9">ABC-type polar-amino-acid transporter</fullName>
        <ecNumber evidence="9">7.4.2.1</ecNumber>
    </recommendedName>
</protein>
<dbReference type="Proteomes" id="UP000267128">
    <property type="component" value="Unassembled WGS sequence"/>
</dbReference>
<keyword evidence="8" id="KW-0472">Membrane</keyword>
<keyword evidence="6 12" id="KW-0067">ATP-binding</keyword>